<organism evidence="1 2">
    <name type="scientific">Riccia fluitans</name>
    <dbReference type="NCBI Taxonomy" id="41844"/>
    <lineage>
        <taxon>Eukaryota</taxon>
        <taxon>Viridiplantae</taxon>
        <taxon>Streptophyta</taxon>
        <taxon>Embryophyta</taxon>
        <taxon>Marchantiophyta</taxon>
        <taxon>Marchantiopsida</taxon>
        <taxon>Marchantiidae</taxon>
        <taxon>Marchantiales</taxon>
        <taxon>Ricciaceae</taxon>
        <taxon>Riccia</taxon>
    </lineage>
</organism>
<evidence type="ECO:0008006" key="3">
    <source>
        <dbReference type="Google" id="ProtNLM"/>
    </source>
</evidence>
<keyword evidence="2" id="KW-1185">Reference proteome</keyword>
<reference evidence="1 2" key="1">
    <citation type="submission" date="2024-09" db="EMBL/GenBank/DDBJ databases">
        <title>Chromosome-scale assembly of Riccia fluitans.</title>
        <authorList>
            <person name="Paukszto L."/>
            <person name="Sawicki J."/>
            <person name="Karawczyk K."/>
            <person name="Piernik-Szablinska J."/>
            <person name="Szczecinska M."/>
            <person name="Mazdziarz M."/>
        </authorList>
    </citation>
    <scope>NUCLEOTIDE SEQUENCE [LARGE SCALE GENOMIC DNA]</scope>
    <source>
        <strain evidence="1">Rf_01</strain>
        <tissue evidence="1">Aerial parts of the thallus</tissue>
    </source>
</reference>
<evidence type="ECO:0000313" key="1">
    <source>
        <dbReference type="EMBL" id="KAL2609946.1"/>
    </source>
</evidence>
<dbReference type="AlphaFoldDB" id="A0ABD1XPS0"/>
<accession>A0ABD1XPS0</accession>
<proteinExistence type="predicted"/>
<protein>
    <recommendedName>
        <fullName evidence="3">Secreted protein</fullName>
    </recommendedName>
</protein>
<comment type="caution">
    <text evidence="1">The sequence shown here is derived from an EMBL/GenBank/DDBJ whole genome shotgun (WGS) entry which is preliminary data.</text>
</comment>
<evidence type="ECO:0000313" key="2">
    <source>
        <dbReference type="Proteomes" id="UP001605036"/>
    </source>
</evidence>
<gene>
    <name evidence="1" type="ORF">R1flu_028519</name>
</gene>
<dbReference type="EMBL" id="JBHFFA010000008">
    <property type="protein sequence ID" value="KAL2609946.1"/>
    <property type="molecule type" value="Genomic_DNA"/>
</dbReference>
<name>A0ABD1XPS0_9MARC</name>
<dbReference type="Proteomes" id="UP001605036">
    <property type="component" value="Unassembled WGS sequence"/>
</dbReference>
<sequence length="131" mass="14147">MMFVHGVSWRAFAVIKRIGIFGIHVIFGQVTLLILSSASALTASAPHVFRFGSQFRDASGFALMVPRFNGPVLRTSVHSGSSIARMCRVSGLYVGSKYCGVDAYRSHYVVVLSPQTCTTGPLCQLSMPFVG</sequence>